<comment type="caution">
    <text evidence="1">The sequence shown here is derived from an EMBL/GenBank/DDBJ whole genome shotgun (WGS) entry which is preliminary data.</text>
</comment>
<organism evidence="1">
    <name type="scientific">marine sediment metagenome</name>
    <dbReference type="NCBI Taxonomy" id="412755"/>
    <lineage>
        <taxon>unclassified sequences</taxon>
        <taxon>metagenomes</taxon>
        <taxon>ecological metagenomes</taxon>
    </lineage>
</organism>
<sequence>RKTKNQSSKLKIEDLFLIIPLNLLMKLYNGIVC</sequence>
<protein>
    <submittedName>
        <fullName evidence="1">Uncharacterized protein</fullName>
    </submittedName>
</protein>
<dbReference type="EMBL" id="BARS01034329">
    <property type="protein sequence ID" value="GAG21001.1"/>
    <property type="molecule type" value="Genomic_DNA"/>
</dbReference>
<name>X0X7S0_9ZZZZ</name>
<gene>
    <name evidence="1" type="ORF">S01H1_53042</name>
</gene>
<feature type="non-terminal residue" evidence="1">
    <location>
        <position position="1"/>
    </location>
</feature>
<reference evidence="1" key="1">
    <citation type="journal article" date="2014" name="Front. Microbiol.">
        <title>High frequency of phylogenetically diverse reductive dehalogenase-homologous genes in deep subseafloor sedimentary metagenomes.</title>
        <authorList>
            <person name="Kawai M."/>
            <person name="Futagami T."/>
            <person name="Toyoda A."/>
            <person name="Takaki Y."/>
            <person name="Nishi S."/>
            <person name="Hori S."/>
            <person name="Arai W."/>
            <person name="Tsubouchi T."/>
            <person name="Morono Y."/>
            <person name="Uchiyama I."/>
            <person name="Ito T."/>
            <person name="Fujiyama A."/>
            <person name="Inagaki F."/>
            <person name="Takami H."/>
        </authorList>
    </citation>
    <scope>NUCLEOTIDE SEQUENCE</scope>
    <source>
        <strain evidence="1">Expedition CK06-06</strain>
    </source>
</reference>
<accession>X0X7S0</accession>
<dbReference type="AlphaFoldDB" id="X0X7S0"/>
<proteinExistence type="predicted"/>
<evidence type="ECO:0000313" key="1">
    <source>
        <dbReference type="EMBL" id="GAG21001.1"/>
    </source>
</evidence>